<evidence type="ECO:0008006" key="4">
    <source>
        <dbReference type="Google" id="ProtNLM"/>
    </source>
</evidence>
<keyword evidence="1" id="KW-1133">Transmembrane helix</keyword>
<comment type="caution">
    <text evidence="2">The sequence shown here is derived from an EMBL/GenBank/DDBJ whole genome shotgun (WGS) entry which is preliminary data.</text>
</comment>
<evidence type="ECO:0000313" key="3">
    <source>
        <dbReference type="Proteomes" id="UP000028007"/>
    </source>
</evidence>
<dbReference type="OrthoDB" id="1432556at2"/>
<dbReference type="InterPro" id="IPR011990">
    <property type="entry name" value="TPR-like_helical_dom_sf"/>
</dbReference>
<accession>A0A081PII3</accession>
<name>A0A081PII3_9SPHI</name>
<feature type="transmembrane region" description="Helical" evidence="1">
    <location>
        <begin position="29"/>
        <end position="45"/>
    </location>
</feature>
<dbReference type="RefSeq" id="WP_037439681.1">
    <property type="nucleotide sequence ID" value="NZ_JNFF01000035.1"/>
</dbReference>
<keyword evidence="1" id="KW-0812">Transmembrane</keyword>
<gene>
    <name evidence="2" type="ORF">N180_09410</name>
</gene>
<organism evidence="2 3">
    <name type="scientific">Pedobacter antarcticus 4BY</name>
    <dbReference type="NCBI Taxonomy" id="1358423"/>
    <lineage>
        <taxon>Bacteria</taxon>
        <taxon>Pseudomonadati</taxon>
        <taxon>Bacteroidota</taxon>
        <taxon>Sphingobacteriia</taxon>
        <taxon>Sphingobacteriales</taxon>
        <taxon>Sphingobacteriaceae</taxon>
        <taxon>Pedobacter</taxon>
    </lineage>
</organism>
<proteinExistence type="predicted"/>
<sequence length="171" mass="19314">MFNATGRYILMAVFAIAAGISLYYEQHQLAALAGLMLLFIIWSHFKSSSILMASKNFKNGDYTRASILLAEVPDPDRLSKNRRGYYEFMMANIALKNGDYESAEMHFQIASRFPLGTKTDKSFVLIHLANLALRKKDKVRTLAYAEKAGELANTERAKEIVQKLLKEANNL</sequence>
<feature type="transmembrane region" description="Helical" evidence="1">
    <location>
        <begin position="7"/>
        <end position="23"/>
    </location>
</feature>
<keyword evidence="1" id="KW-0472">Membrane</keyword>
<keyword evidence="3" id="KW-1185">Reference proteome</keyword>
<dbReference type="Gene3D" id="1.25.40.10">
    <property type="entry name" value="Tetratricopeptide repeat domain"/>
    <property type="match status" value="1"/>
</dbReference>
<protein>
    <recommendedName>
        <fullName evidence="4">Tetratricopeptide repeat protein</fullName>
    </recommendedName>
</protein>
<reference evidence="2 3" key="1">
    <citation type="journal article" date="1992" name="Int. J. Syst. Bacteriol.">
        <title>Sphingobacterium antarcticus sp. nov. a Psychrotrophic Bacterium from the Soils of Schirmacher Oasis, Antarctica.</title>
        <authorList>
            <person name="Shivaji S."/>
            <person name="Ray M.K."/>
            <person name="Rao N.S."/>
            <person name="Saiserr L."/>
            <person name="Jagannadham M.V."/>
            <person name="Kumar G.S."/>
            <person name="Reddy G."/>
            <person name="Bhargava P.M."/>
        </authorList>
    </citation>
    <scope>NUCLEOTIDE SEQUENCE [LARGE SCALE GENOMIC DNA]</scope>
    <source>
        <strain evidence="2 3">4BY</strain>
    </source>
</reference>
<evidence type="ECO:0000313" key="2">
    <source>
        <dbReference type="EMBL" id="KEQ30506.1"/>
    </source>
</evidence>
<dbReference type="EMBL" id="JNFF01000035">
    <property type="protein sequence ID" value="KEQ30506.1"/>
    <property type="molecule type" value="Genomic_DNA"/>
</dbReference>
<dbReference type="Proteomes" id="UP000028007">
    <property type="component" value="Unassembled WGS sequence"/>
</dbReference>
<evidence type="ECO:0000256" key="1">
    <source>
        <dbReference type="SAM" id="Phobius"/>
    </source>
</evidence>
<dbReference type="AlphaFoldDB" id="A0A081PII3"/>